<organism evidence="2 3">
    <name type="scientific">Saponaria officinalis</name>
    <name type="common">Common soapwort</name>
    <name type="synonym">Lychnis saponaria</name>
    <dbReference type="NCBI Taxonomy" id="3572"/>
    <lineage>
        <taxon>Eukaryota</taxon>
        <taxon>Viridiplantae</taxon>
        <taxon>Streptophyta</taxon>
        <taxon>Embryophyta</taxon>
        <taxon>Tracheophyta</taxon>
        <taxon>Spermatophyta</taxon>
        <taxon>Magnoliopsida</taxon>
        <taxon>eudicotyledons</taxon>
        <taxon>Gunneridae</taxon>
        <taxon>Pentapetalae</taxon>
        <taxon>Caryophyllales</taxon>
        <taxon>Caryophyllaceae</taxon>
        <taxon>Caryophylleae</taxon>
        <taxon>Saponaria</taxon>
    </lineage>
</organism>
<gene>
    <name evidence="2" type="ORF">RND81_14G201900</name>
</gene>
<name>A0AAW1GSP6_SAPOF</name>
<evidence type="ECO:0000313" key="3">
    <source>
        <dbReference type="Proteomes" id="UP001443914"/>
    </source>
</evidence>
<feature type="region of interest" description="Disordered" evidence="1">
    <location>
        <begin position="68"/>
        <end position="94"/>
    </location>
</feature>
<evidence type="ECO:0000313" key="2">
    <source>
        <dbReference type="EMBL" id="KAK9666664.1"/>
    </source>
</evidence>
<feature type="compositionally biased region" description="Pro residues" evidence="1">
    <location>
        <begin position="78"/>
        <end position="93"/>
    </location>
</feature>
<dbReference type="PANTHER" id="PTHR33735">
    <property type="entry name" value="EXPRESSED PROTEIN"/>
    <property type="match status" value="1"/>
</dbReference>
<reference evidence="2" key="1">
    <citation type="submission" date="2024-03" db="EMBL/GenBank/DDBJ databases">
        <title>WGS assembly of Saponaria officinalis var. Norfolk2.</title>
        <authorList>
            <person name="Jenkins J."/>
            <person name="Shu S."/>
            <person name="Grimwood J."/>
            <person name="Barry K."/>
            <person name="Goodstein D."/>
            <person name="Schmutz J."/>
            <person name="Leebens-Mack J."/>
            <person name="Osbourn A."/>
        </authorList>
    </citation>
    <scope>NUCLEOTIDE SEQUENCE [LARGE SCALE GENOMIC DNA]</scope>
    <source>
        <strain evidence="2">JIC</strain>
    </source>
</reference>
<dbReference type="Proteomes" id="UP001443914">
    <property type="component" value="Unassembled WGS sequence"/>
</dbReference>
<sequence length="230" mass="24938">MKGGLGSYKIRGVLELLRVYKSKPVVKSSDSSVVVVGGTRPRIYGFRNSQLDGLRFIHAAGTSSGGGMVNDGTQSILPPLPPPPSSRRPPSPPRRGNFPMWAKLVLGSVFSLLLALWSPNWTTLLKIGGEAEVVIKDAEQAAEVVEKVAAVVEKVSEEVADILPDGNKFKEAALIVDHVSKETAKNAQIVDELLHKLDAVKQDIKDVEETIKPMIDEIEHDSKSNKQVKS</sequence>
<dbReference type="AlphaFoldDB" id="A0AAW1GSP6"/>
<evidence type="ECO:0000256" key="1">
    <source>
        <dbReference type="SAM" id="MobiDB-lite"/>
    </source>
</evidence>
<comment type="caution">
    <text evidence="2">The sequence shown here is derived from an EMBL/GenBank/DDBJ whole genome shotgun (WGS) entry which is preliminary data.</text>
</comment>
<protein>
    <submittedName>
        <fullName evidence="2">Uncharacterized protein</fullName>
    </submittedName>
</protein>
<keyword evidence="3" id="KW-1185">Reference proteome</keyword>
<dbReference type="EMBL" id="JBDFQZ010000014">
    <property type="protein sequence ID" value="KAK9666664.1"/>
    <property type="molecule type" value="Genomic_DNA"/>
</dbReference>
<dbReference type="PANTHER" id="PTHR33735:SF10">
    <property type="entry name" value="EXPRESSED PROTEIN"/>
    <property type="match status" value="1"/>
</dbReference>
<accession>A0AAW1GSP6</accession>
<proteinExistence type="predicted"/>